<dbReference type="GO" id="GO:0006952">
    <property type="term" value="P:defense response"/>
    <property type="evidence" value="ECO:0007669"/>
    <property type="project" value="InterPro"/>
</dbReference>
<sequence length="161" mass="18051">MAQATRQSSLQGELEVEVEIRAPAKQYHELLVGKPQDVPKATPENIQGCELREGECGKVGSVIVWNYAINGQPKVMKETIVELDSEKNLMVARAIEGDIMKEFKSFVVTIQATPKQRGPGSVVKCQMKYERINEKVAPPEKMIELFVKVSKDMDEMLMSKV</sequence>
<evidence type="ECO:0000313" key="2">
    <source>
        <dbReference type="EMBL" id="JAU26521.1"/>
    </source>
</evidence>
<dbReference type="Gene3D" id="3.30.530.20">
    <property type="match status" value="1"/>
</dbReference>
<dbReference type="AlphaFoldDB" id="A0A1J3E304"/>
<dbReference type="InterPro" id="IPR051761">
    <property type="entry name" value="MLP-like_ligand-binding"/>
</dbReference>
<dbReference type="CDD" id="cd07816">
    <property type="entry name" value="Bet_v1-like"/>
    <property type="match status" value="1"/>
</dbReference>
<dbReference type="EMBL" id="GEVI01005799">
    <property type="protein sequence ID" value="JAU26521.1"/>
    <property type="molecule type" value="Transcribed_RNA"/>
</dbReference>
<accession>A0A1J3E304</accession>
<dbReference type="Pfam" id="PF00407">
    <property type="entry name" value="Bet_v_1"/>
    <property type="match status" value="1"/>
</dbReference>
<proteinExistence type="predicted"/>
<protein>
    <submittedName>
        <fullName evidence="2">MLP-like protein 31</fullName>
    </submittedName>
</protein>
<dbReference type="InterPro" id="IPR023393">
    <property type="entry name" value="START-like_dom_sf"/>
</dbReference>
<dbReference type="SUPFAM" id="SSF55961">
    <property type="entry name" value="Bet v1-like"/>
    <property type="match status" value="1"/>
</dbReference>
<reference evidence="2" key="1">
    <citation type="submission" date="2016-07" db="EMBL/GenBank/DDBJ databases">
        <title>De novo transcriptome assembly of four accessions of the metal hyperaccumulator plant Noccaea caerulescens.</title>
        <authorList>
            <person name="Blande D."/>
            <person name="Halimaa P."/>
            <person name="Tervahauta A.I."/>
            <person name="Aarts M.G."/>
            <person name="Karenlampi S.O."/>
        </authorList>
    </citation>
    <scope>NUCLEOTIDE SEQUENCE</scope>
</reference>
<organism evidence="2">
    <name type="scientific">Noccaea caerulescens</name>
    <name type="common">Alpine penny-cress</name>
    <name type="synonym">Thlaspi caerulescens</name>
    <dbReference type="NCBI Taxonomy" id="107243"/>
    <lineage>
        <taxon>Eukaryota</taxon>
        <taxon>Viridiplantae</taxon>
        <taxon>Streptophyta</taxon>
        <taxon>Embryophyta</taxon>
        <taxon>Tracheophyta</taxon>
        <taxon>Spermatophyta</taxon>
        <taxon>Magnoliopsida</taxon>
        <taxon>eudicotyledons</taxon>
        <taxon>Gunneridae</taxon>
        <taxon>Pentapetalae</taxon>
        <taxon>rosids</taxon>
        <taxon>malvids</taxon>
        <taxon>Brassicales</taxon>
        <taxon>Brassicaceae</taxon>
        <taxon>Coluteocarpeae</taxon>
        <taxon>Noccaea</taxon>
    </lineage>
</organism>
<evidence type="ECO:0000259" key="1">
    <source>
        <dbReference type="SMART" id="SM01037"/>
    </source>
</evidence>
<dbReference type="PANTHER" id="PTHR31907">
    <property type="entry name" value="MLP-LIKE PROTEIN 423"/>
    <property type="match status" value="1"/>
</dbReference>
<feature type="domain" description="Bet v I/Major latex protein" evidence="1">
    <location>
        <begin position="9"/>
        <end position="160"/>
    </location>
</feature>
<gene>
    <name evidence="2" type="ORF">GA_TR5185_c0_g1_i1_g.16781</name>
</gene>
<name>A0A1J3E304_NOCCA</name>
<dbReference type="SMART" id="SM01037">
    <property type="entry name" value="Bet_v_1"/>
    <property type="match status" value="1"/>
</dbReference>
<dbReference type="InterPro" id="IPR000916">
    <property type="entry name" value="Bet_v_I/MLP"/>
</dbReference>